<dbReference type="GO" id="GO:0005319">
    <property type="term" value="F:lipid transporter activity"/>
    <property type="evidence" value="ECO:0007669"/>
    <property type="project" value="InterPro"/>
</dbReference>
<comment type="caution">
    <text evidence="3">The sequence shown here is derived from an EMBL/GenBank/DDBJ whole genome shotgun (WGS) entry which is preliminary data.</text>
</comment>
<reference evidence="3" key="2">
    <citation type="journal article" date="2023" name="Commun. Biol.">
        <title>Intrasexual cuticular hydrocarbon dimorphism in a wasp sheds light on hydrocarbon biosynthesis genes in Hymenoptera.</title>
        <authorList>
            <person name="Moris V.C."/>
            <person name="Podsiadlowski L."/>
            <person name="Martin S."/>
            <person name="Oeyen J.P."/>
            <person name="Donath A."/>
            <person name="Petersen M."/>
            <person name="Wilbrandt J."/>
            <person name="Misof B."/>
            <person name="Liedtke D."/>
            <person name="Thamm M."/>
            <person name="Scheiner R."/>
            <person name="Schmitt T."/>
            <person name="Niehuis O."/>
        </authorList>
    </citation>
    <scope>NUCLEOTIDE SEQUENCE</scope>
    <source>
        <strain evidence="3">GBR_01_08_01A</strain>
    </source>
</reference>
<keyword evidence="4" id="KW-1185">Reference proteome</keyword>
<sequence>MDAVVIPYFLALTSLSAIVNDTETRNEPIYTYAVEVDFSRSSERDFQPDYALNLASSLRCQARNASVLSCILENRKMALFNFKRHTGFERIQTGKEFFEIDYNEAGVESLRVSTTASTTSSDKRYGLIKTIASQLNVGTDFGKHKSLAFSSKEISTFGECETLFTVSTFPCEENARRKNLQMRTVLYESLGGSIILRKRRNIEKCDRPNDVSLIENDESVLATVTSSFSEMHFCRDSFESLTVIEGKAVTLNEEARASVFRQTVKVRLEDVGRAVEEFPSFTEDTATDTIYLHKDVDNNDLDT</sequence>
<protein>
    <recommendedName>
        <fullName evidence="2">Vitellogenin domain-containing protein</fullName>
    </recommendedName>
</protein>
<keyword evidence="1" id="KW-0732">Signal</keyword>
<dbReference type="Pfam" id="PF01347">
    <property type="entry name" value="Vitellogenin_N"/>
    <property type="match status" value="1"/>
</dbReference>
<evidence type="ECO:0000259" key="2">
    <source>
        <dbReference type="Pfam" id="PF01347"/>
    </source>
</evidence>
<dbReference type="EMBL" id="JAIFRP010000021">
    <property type="protein sequence ID" value="KAK2585204.1"/>
    <property type="molecule type" value="Genomic_DNA"/>
</dbReference>
<reference evidence="3" key="1">
    <citation type="submission" date="2021-08" db="EMBL/GenBank/DDBJ databases">
        <authorList>
            <person name="Misof B."/>
            <person name="Oliver O."/>
            <person name="Podsiadlowski L."/>
            <person name="Donath A."/>
            <person name="Peters R."/>
            <person name="Mayer C."/>
            <person name="Rust J."/>
            <person name="Gunkel S."/>
            <person name="Lesny P."/>
            <person name="Martin S."/>
            <person name="Oeyen J.P."/>
            <person name="Petersen M."/>
            <person name="Panagiotis P."/>
            <person name="Wilbrandt J."/>
            <person name="Tanja T."/>
        </authorList>
    </citation>
    <scope>NUCLEOTIDE SEQUENCE</scope>
    <source>
        <strain evidence="3">GBR_01_08_01A</strain>
        <tissue evidence="3">Thorax + abdomen</tissue>
    </source>
</reference>
<dbReference type="SUPFAM" id="SSF56968">
    <property type="entry name" value="Lipovitellin-phosvitin complex, beta-sheet shell regions"/>
    <property type="match status" value="1"/>
</dbReference>
<evidence type="ECO:0000313" key="4">
    <source>
        <dbReference type="Proteomes" id="UP001258017"/>
    </source>
</evidence>
<dbReference type="InterPro" id="IPR001747">
    <property type="entry name" value="Vitellogenin_N"/>
</dbReference>
<evidence type="ECO:0000256" key="1">
    <source>
        <dbReference type="ARBA" id="ARBA00022729"/>
    </source>
</evidence>
<gene>
    <name evidence="3" type="ORF">KPH14_009911</name>
</gene>
<dbReference type="InterPro" id="IPR015819">
    <property type="entry name" value="Lipid_transp_b-sht_shell"/>
</dbReference>
<dbReference type="AlphaFoldDB" id="A0AAD9RSL4"/>
<dbReference type="Gene3D" id="2.30.230.10">
    <property type="entry name" value="Lipovitellin, beta-sheet shell regions, chain A"/>
    <property type="match status" value="1"/>
</dbReference>
<evidence type="ECO:0000313" key="3">
    <source>
        <dbReference type="EMBL" id="KAK2585204.1"/>
    </source>
</evidence>
<dbReference type="InterPro" id="IPR015816">
    <property type="entry name" value="Vitellinogen_b-sht_N"/>
</dbReference>
<accession>A0AAD9RSL4</accession>
<dbReference type="Proteomes" id="UP001258017">
    <property type="component" value="Unassembled WGS sequence"/>
</dbReference>
<feature type="domain" description="Vitellogenin" evidence="2">
    <location>
        <begin position="30"/>
        <end position="207"/>
    </location>
</feature>
<name>A0AAD9RSL4_9HYME</name>
<proteinExistence type="predicted"/>
<organism evidence="3 4">
    <name type="scientific">Odynerus spinipes</name>
    <dbReference type="NCBI Taxonomy" id="1348599"/>
    <lineage>
        <taxon>Eukaryota</taxon>
        <taxon>Metazoa</taxon>
        <taxon>Ecdysozoa</taxon>
        <taxon>Arthropoda</taxon>
        <taxon>Hexapoda</taxon>
        <taxon>Insecta</taxon>
        <taxon>Pterygota</taxon>
        <taxon>Neoptera</taxon>
        <taxon>Endopterygota</taxon>
        <taxon>Hymenoptera</taxon>
        <taxon>Apocrita</taxon>
        <taxon>Aculeata</taxon>
        <taxon>Vespoidea</taxon>
        <taxon>Vespidae</taxon>
        <taxon>Eumeninae</taxon>
        <taxon>Odynerus</taxon>
    </lineage>
</organism>